<dbReference type="CDD" id="cd00130">
    <property type="entry name" value="PAS"/>
    <property type="match status" value="1"/>
</dbReference>
<feature type="domain" description="PAS" evidence="1">
    <location>
        <begin position="2"/>
        <end position="72"/>
    </location>
</feature>
<dbReference type="Gene3D" id="3.30.450.40">
    <property type="match status" value="1"/>
</dbReference>
<dbReference type="InterPro" id="IPR000014">
    <property type="entry name" value="PAS"/>
</dbReference>
<dbReference type="Proteomes" id="UP000198284">
    <property type="component" value="Unassembled WGS sequence"/>
</dbReference>
<reference evidence="3 4" key="1">
    <citation type="submission" date="2017-06" db="EMBL/GenBank/DDBJ databases">
        <authorList>
            <person name="Kim H.J."/>
            <person name="Triplett B.A."/>
        </authorList>
    </citation>
    <scope>NUCLEOTIDE SEQUENCE [LARGE SCALE GENOMIC DNA]</scope>
    <source>
        <strain evidence="3 4">U15</strain>
    </source>
</reference>
<dbReference type="FunFam" id="3.30.70.270:FF:000001">
    <property type="entry name" value="Diguanylate cyclase domain protein"/>
    <property type="match status" value="1"/>
</dbReference>
<dbReference type="OrthoDB" id="5571399at2"/>
<evidence type="ECO:0000259" key="2">
    <source>
        <dbReference type="PROSITE" id="PS50887"/>
    </source>
</evidence>
<dbReference type="PROSITE" id="PS50887">
    <property type="entry name" value="GGDEF"/>
    <property type="match status" value="1"/>
</dbReference>
<dbReference type="PROSITE" id="PS50112">
    <property type="entry name" value="PAS"/>
    <property type="match status" value="1"/>
</dbReference>
<sequence>MTTDLHSNIADLILDTIFIVDVHGNIRYISPSCENLLGYSQQALLGTPMIDLVLPEDRATTWNEAMRIMSGQPRVGFENRYVHKDGSIVDVMWSARWSPEHQVRIGVARNVTESRRQLRTQQAMFAISNAAHQITDLSKLYQEVQRISASMIPASAFAIAFADDSGRFTFQYQLDFGGDSSCLGDDEAREVCTQVVEERRTVYRVPAPADYSWLAAPLSRAGKIIGVIVVRSHPGILLGPQESDFMTYVAAQLSDAVDRIRLHAELLAAATTDELTGLPNRRLFLDRAETACRAARRHQHRFALLYLDIDDFKSINDTFGHAAGDAMLKEIGDRLVMCVREEDTVARLGGDEFVVLLPLLQSKDAPAAVGEKIRNAIAMPFKLPNGTSIIRQTGIGAAVFPDDGMDITSLKNAADKRLYDVKRRRLVGHDST</sequence>
<dbReference type="PANTHER" id="PTHR46663">
    <property type="entry name" value="DIGUANYLATE CYCLASE DGCT-RELATED"/>
    <property type="match status" value="1"/>
</dbReference>
<dbReference type="AlphaFoldDB" id="A0A239J0P1"/>
<dbReference type="Gene3D" id="3.30.450.20">
    <property type="entry name" value="PAS domain"/>
    <property type="match status" value="1"/>
</dbReference>
<dbReference type="GO" id="GO:0003824">
    <property type="term" value="F:catalytic activity"/>
    <property type="evidence" value="ECO:0007669"/>
    <property type="project" value="UniProtKB-ARBA"/>
</dbReference>
<dbReference type="InterPro" id="IPR035965">
    <property type="entry name" value="PAS-like_dom_sf"/>
</dbReference>
<feature type="domain" description="GGDEF" evidence="2">
    <location>
        <begin position="300"/>
        <end position="432"/>
    </location>
</feature>
<accession>A0A239J0P1</accession>
<dbReference type="RefSeq" id="WP_089400268.1">
    <property type="nucleotide sequence ID" value="NZ_FZOT01000011.1"/>
</dbReference>
<dbReference type="InterPro" id="IPR043128">
    <property type="entry name" value="Rev_trsase/Diguanyl_cyclase"/>
</dbReference>
<dbReference type="Pfam" id="PF08447">
    <property type="entry name" value="PAS_3"/>
    <property type="match status" value="1"/>
</dbReference>
<evidence type="ECO:0000313" key="4">
    <source>
        <dbReference type="Proteomes" id="UP000198284"/>
    </source>
</evidence>
<organism evidence="3 4">
    <name type="scientific">Noviherbaspirillum humi</name>
    <dbReference type="NCBI Taxonomy" id="1688639"/>
    <lineage>
        <taxon>Bacteria</taxon>
        <taxon>Pseudomonadati</taxon>
        <taxon>Pseudomonadota</taxon>
        <taxon>Betaproteobacteria</taxon>
        <taxon>Burkholderiales</taxon>
        <taxon>Oxalobacteraceae</taxon>
        <taxon>Noviherbaspirillum</taxon>
    </lineage>
</organism>
<dbReference type="NCBIfam" id="TIGR00229">
    <property type="entry name" value="sensory_box"/>
    <property type="match status" value="1"/>
</dbReference>
<gene>
    <name evidence="3" type="ORF">SAMN06265795_11161</name>
</gene>
<dbReference type="InterPro" id="IPR029016">
    <property type="entry name" value="GAF-like_dom_sf"/>
</dbReference>
<dbReference type="CDD" id="cd01949">
    <property type="entry name" value="GGDEF"/>
    <property type="match status" value="1"/>
</dbReference>
<dbReference type="Gene3D" id="3.30.70.270">
    <property type="match status" value="1"/>
</dbReference>
<dbReference type="SMART" id="SM00267">
    <property type="entry name" value="GGDEF"/>
    <property type="match status" value="1"/>
</dbReference>
<dbReference type="InterPro" id="IPR000160">
    <property type="entry name" value="GGDEF_dom"/>
</dbReference>
<name>A0A239J0P1_9BURK</name>
<dbReference type="NCBIfam" id="TIGR00254">
    <property type="entry name" value="GGDEF"/>
    <property type="match status" value="1"/>
</dbReference>
<dbReference type="PANTHER" id="PTHR46663:SF2">
    <property type="entry name" value="GGDEF DOMAIN-CONTAINING PROTEIN"/>
    <property type="match status" value="1"/>
</dbReference>
<dbReference type="SUPFAM" id="SSF55073">
    <property type="entry name" value="Nucleotide cyclase"/>
    <property type="match status" value="1"/>
</dbReference>
<dbReference type="InterPro" id="IPR029787">
    <property type="entry name" value="Nucleotide_cyclase"/>
</dbReference>
<dbReference type="SUPFAM" id="SSF55781">
    <property type="entry name" value="GAF domain-like"/>
    <property type="match status" value="1"/>
</dbReference>
<dbReference type="SUPFAM" id="SSF55785">
    <property type="entry name" value="PYP-like sensor domain (PAS domain)"/>
    <property type="match status" value="1"/>
</dbReference>
<evidence type="ECO:0000313" key="3">
    <source>
        <dbReference type="EMBL" id="SNS99379.1"/>
    </source>
</evidence>
<dbReference type="Pfam" id="PF00990">
    <property type="entry name" value="GGDEF"/>
    <property type="match status" value="1"/>
</dbReference>
<proteinExistence type="predicted"/>
<dbReference type="InterPro" id="IPR052163">
    <property type="entry name" value="DGC-Regulatory_Protein"/>
</dbReference>
<keyword evidence="4" id="KW-1185">Reference proteome</keyword>
<dbReference type="InterPro" id="IPR013655">
    <property type="entry name" value="PAS_fold_3"/>
</dbReference>
<protein>
    <submittedName>
        <fullName evidence="3">PAS domain S-box-containing protein/diguanylate cyclase (GGDEF) domain-containing protein</fullName>
    </submittedName>
</protein>
<dbReference type="SMART" id="SM00091">
    <property type="entry name" value="PAS"/>
    <property type="match status" value="1"/>
</dbReference>
<evidence type="ECO:0000259" key="1">
    <source>
        <dbReference type="PROSITE" id="PS50112"/>
    </source>
</evidence>
<dbReference type="EMBL" id="FZOT01000011">
    <property type="protein sequence ID" value="SNS99379.1"/>
    <property type="molecule type" value="Genomic_DNA"/>
</dbReference>